<dbReference type="InterPro" id="IPR000477">
    <property type="entry name" value="RT_dom"/>
</dbReference>
<comment type="caution">
    <text evidence="2">The sequence shown here is derived from an EMBL/GenBank/DDBJ whole genome shotgun (WGS) entry which is preliminary data.</text>
</comment>
<dbReference type="PANTHER" id="PTHR33116">
    <property type="entry name" value="REVERSE TRANSCRIPTASE ZINC-BINDING DOMAIN-CONTAINING PROTEIN-RELATED-RELATED"/>
    <property type="match status" value="1"/>
</dbReference>
<evidence type="ECO:0000259" key="1">
    <source>
        <dbReference type="PROSITE" id="PS50878"/>
    </source>
</evidence>
<proteinExistence type="predicted"/>
<dbReference type="InterPro" id="IPR043502">
    <property type="entry name" value="DNA/RNA_pol_sf"/>
</dbReference>
<name>A0AAW2XW83_9LAMI</name>
<dbReference type="EMBL" id="JACGWN010000002">
    <property type="protein sequence ID" value="KAL0458268.1"/>
    <property type="molecule type" value="Genomic_DNA"/>
</dbReference>
<dbReference type="SUPFAM" id="SSF56672">
    <property type="entry name" value="DNA/RNA polymerases"/>
    <property type="match status" value="1"/>
</dbReference>
<dbReference type="AlphaFoldDB" id="A0AAW2XW83"/>
<protein>
    <recommendedName>
        <fullName evidence="1">Reverse transcriptase domain-containing protein</fullName>
    </recommendedName>
</protein>
<dbReference type="PROSITE" id="PS50878">
    <property type="entry name" value="RT_POL"/>
    <property type="match status" value="1"/>
</dbReference>
<feature type="domain" description="Reverse transcriptase" evidence="1">
    <location>
        <begin position="69"/>
        <end position="311"/>
    </location>
</feature>
<accession>A0AAW2XW83</accession>
<reference evidence="2" key="2">
    <citation type="journal article" date="2024" name="Plant">
        <title>Genomic evolution and insights into agronomic trait innovations of Sesamum species.</title>
        <authorList>
            <person name="Miao H."/>
            <person name="Wang L."/>
            <person name="Qu L."/>
            <person name="Liu H."/>
            <person name="Sun Y."/>
            <person name="Le M."/>
            <person name="Wang Q."/>
            <person name="Wei S."/>
            <person name="Zheng Y."/>
            <person name="Lin W."/>
            <person name="Duan Y."/>
            <person name="Cao H."/>
            <person name="Xiong S."/>
            <person name="Wang X."/>
            <person name="Wei L."/>
            <person name="Li C."/>
            <person name="Ma Q."/>
            <person name="Ju M."/>
            <person name="Zhao R."/>
            <person name="Li G."/>
            <person name="Mu C."/>
            <person name="Tian Q."/>
            <person name="Mei H."/>
            <person name="Zhang T."/>
            <person name="Gao T."/>
            <person name="Zhang H."/>
        </authorList>
    </citation>
    <scope>NUCLEOTIDE SEQUENCE</scope>
    <source>
        <strain evidence="2">KEN1</strain>
    </source>
</reference>
<evidence type="ECO:0000313" key="2">
    <source>
        <dbReference type="EMBL" id="KAL0458268.1"/>
    </source>
</evidence>
<reference evidence="2" key="1">
    <citation type="submission" date="2020-06" db="EMBL/GenBank/DDBJ databases">
        <authorList>
            <person name="Li T."/>
            <person name="Hu X."/>
            <person name="Zhang T."/>
            <person name="Song X."/>
            <person name="Zhang H."/>
            <person name="Dai N."/>
            <person name="Sheng W."/>
            <person name="Hou X."/>
            <person name="Wei L."/>
        </authorList>
    </citation>
    <scope>NUCLEOTIDE SEQUENCE</scope>
    <source>
        <strain evidence="2">KEN1</strain>
        <tissue evidence="2">Leaf</tissue>
    </source>
</reference>
<sequence>MDEVLTSLDCRVTPAMKESLLLLFTSKEIIHALKQMHPLKSPGPDGMSPVFYKKYWSIVVSDVCEFVLQFLNNGSFNPLVNHTHIVLIPKCPNPFEMSHFRPISLCNVLYKLVSKVFANRIKPFLNTLISPSQAVFVPGRLITDNVLVAYELHHFLKHKNRGKKGFVSLKLDVSKAYDRVEWRFLGSVLLRLGFHAKFISLIMTYVTTVSFSFLLNKVFSGMLRRAEEEGSIRGIAVSRLAPPISHLLFTDDTLIFCEASIGPMTCIKKVLSSFEQASGLQINLHKSTLVISSNVPEEQRLELANIIGVDVVARHDKYLSLPNVAGRSKQELFEDIKTRIWCKIHRWSMRKLSQAGRSVLIKAVLQTIPTYAMSCFRMPDQFLGVLESLMANFFWQGGNETKIHWVAWSKLCRTKAQGGLNFLRLREYNLALLAKQGWGVVLCPGNVLYHMLSHKYFPGSTFLDAQLGACLSYTWRSWASRDLLAAGIRWEVGNGRATPIMGHIWLPRPMAFQLIKHPATLSEDCRVAHLITSANEWNGPLILAEFCPEDAECILEIKLRGAEVSDEVIWHFEKKWNFSVKSAYRLELELKDEGNASMHTGKWNFIWHSRAAPKVVCFSPGDVLTTCCQRRSICYRETVSANVEQWFSRVHYDLERAEWDFFLTICWALWWGRNQRIFEGKRIEAHVVHQLACCMSGFTGGSVGFEGG</sequence>
<dbReference type="Pfam" id="PF00078">
    <property type="entry name" value="RVT_1"/>
    <property type="match status" value="1"/>
</dbReference>
<organism evidence="2">
    <name type="scientific">Sesamum latifolium</name>
    <dbReference type="NCBI Taxonomy" id="2727402"/>
    <lineage>
        <taxon>Eukaryota</taxon>
        <taxon>Viridiplantae</taxon>
        <taxon>Streptophyta</taxon>
        <taxon>Embryophyta</taxon>
        <taxon>Tracheophyta</taxon>
        <taxon>Spermatophyta</taxon>
        <taxon>Magnoliopsida</taxon>
        <taxon>eudicotyledons</taxon>
        <taxon>Gunneridae</taxon>
        <taxon>Pentapetalae</taxon>
        <taxon>asterids</taxon>
        <taxon>lamiids</taxon>
        <taxon>Lamiales</taxon>
        <taxon>Pedaliaceae</taxon>
        <taxon>Sesamum</taxon>
    </lineage>
</organism>
<gene>
    <name evidence="2" type="ORF">Slati_0454000</name>
</gene>
<dbReference type="CDD" id="cd01650">
    <property type="entry name" value="RT_nLTR_like"/>
    <property type="match status" value="1"/>
</dbReference>
<dbReference type="PANTHER" id="PTHR33116:SF86">
    <property type="entry name" value="REVERSE TRANSCRIPTASE DOMAIN-CONTAINING PROTEIN"/>
    <property type="match status" value="1"/>
</dbReference>